<dbReference type="EMBL" id="CP070368">
    <property type="protein sequence ID" value="QRZ14212.1"/>
    <property type="molecule type" value="Genomic_DNA"/>
</dbReference>
<sequence length="180" mass="19493">MATIGTRRHDQPGNIELARVDAPGRLCSGHNDLRLFTCRRGNGLGAGSTVFARDCGPGLESVSSDPQHCRLIEPARTHEGLGHLMKLGETLCCRLGGGGGHACLGHQVGILRRDAGLADCQTHLRQVTCGRLRRVGFQIVEHGFSFAFDVEQIGRPSGPARDNNNSKYNINAVLNYLFHL</sequence>
<proteinExistence type="predicted"/>
<protein>
    <submittedName>
        <fullName evidence="1">Uncharacterized protein</fullName>
    </submittedName>
</protein>
<dbReference type="RefSeq" id="WP_205295189.1">
    <property type="nucleotide sequence ID" value="NZ_CP070368.1"/>
</dbReference>
<name>A0ABX7JIY6_9RHOB</name>
<keyword evidence="2" id="KW-1185">Reference proteome</keyword>
<gene>
    <name evidence="1" type="ORF">JWJ88_09400</name>
</gene>
<accession>A0ABX7JIY6</accession>
<evidence type="ECO:0000313" key="1">
    <source>
        <dbReference type="EMBL" id="QRZ14212.1"/>
    </source>
</evidence>
<evidence type="ECO:0000313" key="2">
    <source>
        <dbReference type="Proteomes" id="UP000663629"/>
    </source>
</evidence>
<reference evidence="1 2" key="1">
    <citation type="submission" date="2021-02" db="EMBL/GenBank/DDBJ databases">
        <title>Paracoccus methylovroum sp.nov., a new methanol and methylamine utilizing methylotrophic denitrifer.</title>
        <authorList>
            <person name="Timsy T."/>
            <person name="Behrendt U."/>
            <person name="Ulrich A."/>
            <person name="Spanner T."/>
            <person name="Foesel B.U."/>
            <person name="Horn M.A."/>
            <person name="Kolb S."/>
        </authorList>
    </citation>
    <scope>NUCLEOTIDE SEQUENCE [LARGE SCALE GENOMIC DNA]</scope>
    <source>
        <strain evidence="1 2">H4-D09</strain>
    </source>
</reference>
<dbReference type="Proteomes" id="UP000663629">
    <property type="component" value="Chromosome 1"/>
</dbReference>
<organism evidence="1 2">
    <name type="scientific">Paracoccus methylovorus</name>
    <dbReference type="NCBI Taxonomy" id="2812658"/>
    <lineage>
        <taxon>Bacteria</taxon>
        <taxon>Pseudomonadati</taxon>
        <taxon>Pseudomonadota</taxon>
        <taxon>Alphaproteobacteria</taxon>
        <taxon>Rhodobacterales</taxon>
        <taxon>Paracoccaceae</taxon>
        <taxon>Paracoccus</taxon>
    </lineage>
</organism>